<dbReference type="Gene3D" id="1.25.40.10">
    <property type="entry name" value="Tetratricopeptide repeat domain"/>
    <property type="match status" value="1"/>
</dbReference>
<evidence type="ECO:0000256" key="2">
    <source>
        <dbReference type="SAM" id="MobiDB-lite"/>
    </source>
</evidence>
<dbReference type="PROSITE" id="PS51048">
    <property type="entry name" value="SGS"/>
    <property type="match status" value="1"/>
</dbReference>
<evidence type="ECO:0000256" key="1">
    <source>
        <dbReference type="ARBA" id="ARBA00008509"/>
    </source>
</evidence>
<gene>
    <name evidence="5" type="ORF">CB0940_09078</name>
    <name evidence="6" type="ORF">RHO25_011302</name>
</gene>
<keyword evidence="8" id="KW-1185">Reference proteome</keyword>
<evidence type="ECO:0000313" key="5">
    <source>
        <dbReference type="EMBL" id="PIA92010.1"/>
    </source>
</evidence>
<dbReference type="InterPro" id="IPR008978">
    <property type="entry name" value="HSP20-like_chaperone"/>
</dbReference>
<evidence type="ECO:0000313" key="7">
    <source>
        <dbReference type="Proteomes" id="UP000230605"/>
    </source>
</evidence>
<comment type="similarity">
    <text evidence="1">Belongs to the SGT1 family.</text>
</comment>
<dbReference type="InterPro" id="IPR019734">
    <property type="entry name" value="TPR_rpt"/>
</dbReference>
<reference evidence="6 8" key="2">
    <citation type="submission" date="2023-09" db="EMBL/GenBank/DDBJ databases">
        <title>Complete-Gapless Cercospora beticola genome.</title>
        <authorList>
            <person name="Wyatt N.A."/>
            <person name="Spanner R.E."/>
            <person name="Bolton M.D."/>
        </authorList>
    </citation>
    <scope>NUCLEOTIDE SEQUENCE [LARGE SCALE GENOMIC DNA]</scope>
    <source>
        <strain evidence="6">Cb09-40</strain>
    </source>
</reference>
<dbReference type="AlphaFoldDB" id="A0A2G5HHJ3"/>
<dbReference type="SUPFAM" id="SSF49764">
    <property type="entry name" value="HSP20-like chaperones"/>
    <property type="match status" value="1"/>
</dbReference>
<dbReference type="Proteomes" id="UP001302367">
    <property type="component" value="Chromosome 7"/>
</dbReference>
<dbReference type="Gene3D" id="2.60.40.790">
    <property type="match status" value="1"/>
</dbReference>
<dbReference type="Pfam" id="PF04969">
    <property type="entry name" value="CS"/>
    <property type="match status" value="1"/>
</dbReference>
<protein>
    <submittedName>
        <fullName evidence="5">Protein SGT1 A</fullName>
    </submittedName>
</protein>
<reference evidence="5 7" key="1">
    <citation type="submission" date="2015-10" db="EMBL/GenBank/DDBJ databases">
        <title>The cercosporin biosynthetic gene cluster was horizontally transferred to several fungal lineages and shown to be expanded in Cercospora beticola based on microsynteny with recipient genomes.</title>
        <authorList>
            <person name="De Jonge R."/>
            <person name="Ebert M.K."/>
            <person name="Suttle J.C."/>
            <person name="Jurick Ii W.M."/>
            <person name="Secor G.A."/>
            <person name="Thomma B.P."/>
            <person name="Van De Peer Y."/>
            <person name="Bolton M.D."/>
        </authorList>
    </citation>
    <scope>NUCLEOTIDE SEQUENCE [LARGE SCALE GENOMIC DNA]</scope>
    <source>
        <strain evidence="5 7">09-40</strain>
    </source>
</reference>
<feature type="compositionally biased region" description="Basic and acidic residues" evidence="2">
    <location>
        <begin position="253"/>
        <end position="266"/>
    </location>
</feature>
<dbReference type="Proteomes" id="UP000230605">
    <property type="component" value="Chromosome 7"/>
</dbReference>
<proteinExistence type="inferred from homology"/>
<feature type="compositionally biased region" description="Polar residues" evidence="2">
    <location>
        <begin position="358"/>
        <end position="371"/>
    </location>
</feature>
<organism evidence="5 7">
    <name type="scientific">Cercospora beticola</name>
    <name type="common">Sugarbeet leaf spot fungus</name>
    <dbReference type="NCBI Taxonomy" id="122368"/>
    <lineage>
        <taxon>Eukaryota</taxon>
        <taxon>Fungi</taxon>
        <taxon>Dikarya</taxon>
        <taxon>Ascomycota</taxon>
        <taxon>Pezizomycotina</taxon>
        <taxon>Dothideomycetes</taxon>
        <taxon>Dothideomycetidae</taxon>
        <taxon>Mycosphaerellales</taxon>
        <taxon>Mycosphaerellaceae</taxon>
        <taxon>Cercospora</taxon>
    </lineage>
</organism>
<evidence type="ECO:0000259" key="4">
    <source>
        <dbReference type="PROSITE" id="PS51203"/>
    </source>
</evidence>
<dbReference type="CDD" id="cd06466">
    <property type="entry name" value="p23_CS_SGT1_like"/>
    <property type="match status" value="1"/>
</dbReference>
<feature type="domain" description="CS" evidence="4">
    <location>
        <begin position="165"/>
        <end position="256"/>
    </location>
</feature>
<evidence type="ECO:0000313" key="8">
    <source>
        <dbReference type="Proteomes" id="UP001302367"/>
    </source>
</evidence>
<dbReference type="InterPro" id="IPR044563">
    <property type="entry name" value="Sgt1-like"/>
</dbReference>
<dbReference type="Pfam" id="PF14559">
    <property type="entry name" value="TPR_19"/>
    <property type="match status" value="1"/>
</dbReference>
<name>A0A2G5HHJ3_CERBT</name>
<feature type="compositionally biased region" description="Acidic residues" evidence="2">
    <location>
        <begin position="323"/>
        <end position="333"/>
    </location>
</feature>
<dbReference type="PANTHER" id="PTHR45862">
    <property type="entry name" value="PROTEIN SGT1 HOMOLOG"/>
    <property type="match status" value="1"/>
</dbReference>
<feature type="domain" description="SGS" evidence="3">
    <location>
        <begin position="294"/>
        <end position="392"/>
    </location>
</feature>
<feature type="compositionally biased region" description="Basic and acidic residues" evidence="2">
    <location>
        <begin position="302"/>
        <end position="322"/>
    </location>
</feature>
<dbReference type="Pfam" id="PF05002">
    <property type="entry name" value="SGS"/>
    <property type="match status" value="1"/>
</dbReference>
<dbReference type="InterPro" id="IPR007699">
    <property type="entry name" value="SGS_dom"/>
</dbReference>
<dbReference type="SUPFAM" id="SSF48452">
    <property type="entry name" value="TPR-like"/>
    <property type="match status" value="1"/>
</dbReference>
<accession>A0A2G5HHJ3</accession>
<dbReference type="SMART" id="SM00028">
    <property type="entry name" value="TPR"/>
    <property type="match status" value="3"/>
</dbReference>
<feature type="region of interest" description="Disordered" evidence="2">
    <location>
        <begin position="353"/>
        <end position="392"/>
    </location>
</feature>
<evidence type="ECO:0000313" key="6">
    <source>
        <dbReference type="EMBL" id="WPB06643.1"/>
    </source>
</evidence>
<dbReference type="OrthoDB" id="1898560at2759"/>
<dbReference type="EMBL" id="LKMD01000106">
    <property type="protein sequence ID" value="PIA92010.1"/>
    <property type="molecule type" value="Genomic_DNA"/>
</dbReference>
<feature type="region of interest" description="Disordered" evidence="2">
    <location>
        <begin position="250"/>
        <end position="333"/>
    </location>
</feature>
<dbReference type="PROSITE" id="PS51203">
    <property type="entry name" value="CS"/>
    <property type="match status" value="1"/>
</dbReference>
<dbReference type="EMBL" id="CP134190">
    <property type="protein sequence ID" value="WPB06643.1"/>
    <property type="molecule type" value="Genomic_DNA"/>
</dbReference>
<sequence length="392" mass="43381">MAASAARGKKALEAGKYEEAIKDYTAAIDESPTSPDFYIQRSMAYQRAGNFDAALADAEQGVLNAVERARKELITEAQFRRGVALYKLGRLGDAQFILDLVKQRDEKHKQAEMWINKTKMDLAKLDQHDDKRKLTIAEIPSKPAARPAGLPVPPAAAVAPQQTPADKIRYDWYQNTENIYFTLMAKGVPKNQCVVHFEERSFSVTFPTGSNSSYDLHIEPLFAPVDPERCITRVLPSKVEIILTKAQPGVKWRKLESDEPQKDAPKADSVAGGDNNADDAVRHAVLSEPPKGPSYPTSSKRGPKDWDKVAKEAMPKSEKPGAVEDDDDYEGGDEANHFFKKLFKGASPEAQRAMMKSYTESNGTALSTNWEEVSKGPVETTPPDGMEAKPWK</sequence>
<dbReference type="GO" id="GO:0051087">
    <property type="term" value="F:protein-folding chaperone binding"/>
    <property type="evidence" value="ECO:0007669"/>
    <property type="project" value="InterPro"/>
</dbReference>
<dbReference type="InterPro" id="IPR007052">
    <property type="entry name" value="CS_dom"/>
</dbReference>
<evidence type="ECO:0000259" key="3">
    <source>
        <dbReference type="PROSITE" id="PS51048"/>
    </source>
</evidence>
<dbReference type="InterPro" id="IPR011990">
    <property type="entry name" value="TPR-like_helical_dom_sf"/>
</dbReference>